<reference evidence="2" key="1">
    <citation type="submission" date="2016-10" db="EMBL/GenBank/DDBJ databases">
        <authorList>
            <person name="Varghese N."/>
            <person name="Submissions S."/>
        </authorList>
    </citation>
    <scope>NUCLEOTIDE SEQUENCE [LARGE SCALE GENOMIC DNA]</scope>
    <source>
        <strain evidence="2">BL36</strain>
    </source>
</reference>
<dbReference type="EMBL" id="FOTK01000064">
    <property type="protein sequence ID" value="SFM84947.1"/>
    <property type="molecule type" value="Genomic_DNA"/>
</dbReference>
<dbReference type="RefSeq" id="WP_139234286.1">
    <property type="nucleotide sequence ID" value="NZ_FOTK01000064.1"/>
</dbReference>
<evidence type="ECO:0000313" key="1">
    <source>
        <dbReference type="EMBL" id="SFM84947.1"/>
    </source>
</evidence>
<dbReference type="OrthoDB" id="7833808at2"/>
<organism evidence="1 2">
    <name type="scientific">Methylobacterium pseudosasicola</name>
    <dbReference type="NCBI Taxonomy" id="582667"/>
    <lineage>
        <taxon>Bacteria</taxon>
        <taxon>Pseudomonadati</taxon>
        <taxon>Pseudomonadota</taxon>
        <taxon>Alphaproteobacteria</taxon>
        <taxon>Hyphomicrobiales</taxon>
        <taxon>Methylobacteriaceae</taxon>
        <taxon>Methylobacterium</taxon>
    </lineage>
</organism>
<dbReference type="STRING" id="582667.SAMN05192568_106419"/>
<keyword evidence="2" id="KW-1185">Reference proteome</keyword>
<accession>A0A1I4U7L4</accession>
<protein>
    <submittedName>
        <fullName evidence="1">Uncharacterized protein</fullName>
    </submittedName>
</protein>
<sequence>MTLPDLRDGEAKRLREHKNILLGLVGGLRDARPGDVADNHFRARQEDPRHRFLVGLRHALVNVHNELPQSSFEDYFAWLKVQLLGASFNEFPAPIKALDGLFDARPLPAFAELKFVAYRIGPYLRQLAVFENFRHRLAAAVLCGDAAEARKILEILGTTFGASLWLFELGLAVGQTFDGLEAQKRYSERVRAPLKRSIYAYLVRQASVRNEPSTTWPRFREDVSRRISVFGFDEAKTIYLRYRLFGEPFAGAGEALATLATAQSYPVIDLYMTARDVAGWTLARQQDEPLRAAVLEWFSPIEEAVRRIATDDGAKLLDRPSSISKAVNALADGRLQLAYRLARRELKAGSVSAPMMAVLAICYAEASRSPDQLDGPLRWLIDDLRVIALGGANWQISTSSARKLTQNFRGLPIFDEIRRLVDFLANPTLNGAPELLHCLFGLLPAASLRCSTGNPSPFENFVEAVRAISIDDLETAADHLRAALGKGSAVADRLANILLIHIAVNDGSTIDAARLLAREASRAPQAADSLPTEVVLPNPRWADFKPHAAELFPAIVMDLRWKASRDDRAASVRRFAFNEVLRLQGVTRPTQLEAHLDRFDSAELIYFLRNVCVSNVMDMSSFFSTLSDVEEEIINIQFWLTRLDPENRHEYDARRVDLTNNRAIYEGMRIIDSSRIHVDIEAITAWARKEIAEYFARYVGLVGAGIGIADDLASVLKQVTAPDAISSLEPPSSEADTILIEQTRRLQDQFLHNPEHGLDSYLSRRVRHHPLTATLRSPVEFANLITTRVTEFGAYRENTYWLERLAVLTEDQRAATASAFENFAHEFDQILTDLKDERFHVRTLEKPNGLFDADIGPLHHHLLRAIVQLDLSLETYLAEALGIFSARLEYSLEEAREYLNGEVKQRVAECFDKLRAKLHSAESSPAYSELATVCGDAAAEVQRKLFEVSEWLTREEGLALSKTFSLHQVLEIGIRSALDPHKEYQPVIEVEVAAEDMEMPATNIAFISEFLLVILNNARLHGDVIVGQKVKIRCAVDIEAQTLTLRVDSNFGPAARSSAKDKKVRELHAAIHSGKFDRSRVRREGNSGFVKIASIVSQSKDGRLDFGFNDDDMFFVEVVYSLFIFKKAEA</sequence>
<evidence type="ECO:0000313" key="2">
    <source>
        <dbReference type="Proteomes" id="UP000199048"/>
    </source>
</evidence>
<dbReference type="AlphaFoldDB" id="A0A1I4U7L4"/>
<name>A0A1I4U7L4_9HYPH</name>
<proteinExistence type="predicted"/>
<gene>
    <name evidence="1" type="ORF">SAMN05192568_106419</name>
</gene>
<dbReference type="Proteomes" id="UP000199048">
    <property type="component" value="Unassembled WGS sequence"/>
</dbReference>